<proteinExistence type="inferred from homology"/>
<gene>
    <name evidence="6" type="ORF">ACMD2_12807</name>
</gene>
<dbReference type="AlphaFoldDB" id="A0A199V6H3"/>
<dbReference type="Gene3D" id="3.30.2380.10">
    <property type="entry name" value="CGI121/TPRKB"/>
    <property type="match status" value="1"/>
</dbReference>
<evidence type="ECO:0000313" key="6">
    <source>
        <dbReference type="EMBL" id="OAY72491.1"/>
    </source>
</evidence>
<dbReference type="PANTHER" id="PTHR15840:SF10">
    <property type="entry name" value="EKC_KEOPS COMPLEX SUBUNIT TPRKB"/>
    <property type="match status" value="1"/>
</dbReference>
<name>A0A199V6H3_ANACO</name>
<dbReference type="PANTHER" id="PTHR15840">
    <property type="entry name" value="CGI-121 FAMILY MEMBER"/>
    <property type="match status" value="1"/>
</dbReference>
<evidence type="ECO:0000256" key="3">
    <source>
        <dbReference type="ARBA" id="ARBA00022694"/>
    </source>
</evidence>
<organism evidence="6 7">
    <name type="scientific">Ananas comosus</name>
    <name type="common">Pineapple</name>
    <name type="synonym">Ananas ananas</name>
    <dbReference type="NCBI Taxonomy" id="4615"/>
    <lineage>
        <taxon>Eukaryota</taxon>
        <taxon>Viridiplantae</taxon>
        <taxon>Streptophyta</taxon>
        <taxon>Embryophyta</taxon>
        <taxon>Tracheophyta</taxon>
        <taxon>Spermatophyta</taxon>
        <taxon>Magnoliopsida</taxon>
        <taxon>Liliopsida</taxon>
        <taxon>Poales</taxon>
        <taxon>Bromeliaceae</taxon>
        <taxon>Bromelioideae</taxon>
        <taxon>Ananas</taxon>
    </lineage>
</organism>
<dbReference type="GO" id="GO:0005829">
    <property type="term" value="C:cytosol"/>
    <property type="evidence" value="ECO:0007669"/>
    <property type="project" value="TreeGrafter"/>
</dbReference>
<dbReference type="Gramene" id="Aco022955.1.mrna1">
    <property type="protein sequence ID" value="Aco022955.1.mrna1"/>
    <property type="gene ID" value="Aco022955.1.path1"/>
</dbReference>
<dbReference type="GO" id="GO:0002949">
    <property type="term" value="P:tRNA threonylcarbamoyladenosine modification"/>
    <property type="evidence" value="ECO:0007669"/>
    <property type="project" value="TreeGrafter"/>
</dbReference>
<evidence type="ECO:0000256" key="4">
    <source>
        <dbReference type="ARBA" id="ARBA00023242"/>
    </source>
</evidence>
<dbReference type="SUPFAM" id="SSF143870">
    <property type="entry name" value="PF0523-like"/>
    <property type="match status" value="1"/>
</dbReference>
<keyword evidence="4 5" id="KW-0539">Nucleus</keyword>
<dbReference type="Proteomes" id="UP000092600">
    <property type="component" value="Unassembled WGS sequence"/>
</dbReference>
<evidence type="ECO:0000256" key="2">
    <source>
        <dbReference type="ARBA" id="ARBA00005546"/>
    </source>
</evidence>
<sequence length="131" mass="14549">MKLFQITKESTLSLALFADVTNSRELVDSMQCGKLQPEVALLNAQLITESLKRCGISDETNYILAARFNASHDEMKDVEKLINGKEIDLADLEARADQPQILKHYKIPAQELAISSLSEAITCRISARDAL</sequence>
<dbReference type="GO" id="GO:0005634">
    <property type="term" value="C:nucleus"/>
    <property type="evidence" value="ECO:0007669"/>
    <property type="project" value="UniProtKB-SubCell"/>
</dbReference>
<evidence type="ECO:0000256" key="1">
    <source>
        <dbReference type="ARBA" id="ARBA00004123"/>
    </source>
</evidence>
<comment type="similarity">
    <text evidence="2 5">Belongs to the CGI121/TPRKB family.</text>
</comment>
<dbReference type="EMBL" id="LSRQ01003087">
    <property type="protein sequence ID" value="OAY72491.1"/>
    <property type="molecule type" value="Genomic_DNA"/>
</dbReference>
<accession>A0A199V6H3</accession>
<reference evidence="6 7" key="1">
    <citation type="journal article" date="2016" name="DNA Res.">
        <title>The draft genome of MD-2 pineapple using hybrid error correction of long reads.</title>
        <authorList>
            <person name="Redwan R.M."/>
            <person name="Saidin A."/>
            <person name="Kumar S.V."/>
        </authorList>
    </citation>
    <scope>NUCLEOTIDE SEQUENCE [LARGE SCALE GENOMIC DNA]</scope>
    <source>
        <strain evidence="7">cv. MD2</strain>
        <tissue evidence="6">Leaf</tissue>
    </source>
</reference>
<comment type="caution">
    <text evidence="6">The sequence shown here is derived from an EMBL/GenBank/DDBJ whole genome shotgun (WGS) entry which is preliminary data.</text>
</comment>
<dbReference type="STRING" id="4615.A0A199V6H3"/>
<evidence type="ECO:0000256" key="5">
    <source>
        <dbReference type="RuleBase" id="RU004398"/>
    </source>
</evidence>
<dbReference type="InterPro" id="IPR013926">
    <property type="entry name" value="CGI121/TPRKB"/>
</dbReference>
<keyword evidence="3" id="KW-0819">tRNA processing</keyword>
<protein>
    <recommendedName>
        <fullName evidence="8">EKC/KEOPS complex subunit TPRKB</fullName>
    </recommendedName>
</protein>
<evidence type="ECO:0000313" key="7">
    <source>
        <dbReference type="Proteomes" id="UP000092600"/>
    </source>
</evidence>
<dbReference type="GO" id="GO:0000408">
    <property type="term" value="C:EKC/KEOPS complex"/>
    <property type="evidence" value="ECO:0007669"/>
    <property type="project" value="TreeGrafter"/>
</dbReference>
<dbReference type="InterPro" id="IPR036504">
    <property type="entry name" value="CGI121/TPRKB_sf"/>
</dbReference>
<evidence type="ECO:0008006" key="8">
    <source>
        <dbReference type="Google" id="ProtNLM"/>
    </source>
</evidence>
<comment type="subcellular location">
    <subcellularLocation>
        <location evidence="1">Nucleus</location>
    </subcellularLocation>
</comment>
<dbReference type="Pfam" id="PF08617">
    <property type="entry name" value="CGI-121"/>
    <property type="match status" value="1"/>
</dbReference>